<keyword evidence="3" id="KW-1185">Reference proteome</keyword>
<reference evidence="2" key="1">
    <citation type="submission" date="2023-10" db="EMBL/GenBank/DDBJ databases">
        <authorList>
            <person name="Chen Y."/>
            <person name="Shah S."/>
            <person name="Dougan E. K."/>
            <person name="Thang M."/>
            <person name="Chan C."/>
        </authorList>
    </citation>
    <scope>NUCLEOTIDE SEQUENCE [LARGE SCALE GENOMIC DNA]</scope>
</reference>
<accession>A0ABN9Y8F9</accession>
<evidence type="ECO:0000313" key="2">
    <source>
        <dbReference type="EMBL" id="CAK0908944.1"/>
    </source>
</evidence>
<dbReference type="Proteomes" id="UP001189429">
    <property type="component" value="Unassembled WGS sequence"/>
</dbReference>
<sequence length="147" mass="16734">MTVENYPKVANVGLYYEPTGGGEYIEIPTTDKMHVSLLKDHVQAQLFKDQVVVRGYCAQPGMVPTTANLHYTPTPYKTKEVYETHYYIRIHFGKYIDVKYANVMYYPFNEGDDQDKEYNNGGSAIGNAKNDGDNDNVIHLGKRQRAT</sequence>
<evidence type="ECO:0000313" key="3">
    <source>
        <dbReference type="Proteomes" id="UP001189429"/>
    </source>
</evidence>
<protein>
    <recommendedName>
        <fullName evidence="4">Transmembrane 9 superfamily member</fullName>
    </recommendedName>
</protein>
<name>A0ABN9Y8F9_9DINO</name>
<gene>
    <name evidence="2" type="ORF">PCOR1329_LOCUS83498</name>
</gene>
<comment type="caution">
    <text evidence="2">The sequence shown here is derived from an EMBL/GenBank/DDBJ whole genome shotgun (WGS) entry which is preliminary data.</text>
</comment>
<feature type="region of interest" description="Disordered" evidence="1">
    <location>
        <begin position="117"/>
        <end position="147"/>
    </location>
</feature>
<proteinExistence type="predicted"/>
<organism evidence="2 3">
    <name type="scientific">Prorocentrum cordatum</name>
    <dbReference type="NCBI Taxonomy" id="2364126"/>
    <lineage>
        <taxon>Eukaryota</taxon>
        <taxon>Sar</taxon>
        <taxon>Alveolata</taxon>
        <taxon>Dinophyceae</taxon>
        <taxon>Prorocentrales</taxon>
        <taxon>Prorocentraceae</taxon>
        <taxon>Prorocentrum</taxon>
    </lineage>
</organism>
<evidence type="ECO:0000256" key="1">
    <source>
        <dbReference type="SAM" id="MobiDB-lite"/>
    </source>
</evidence>
<evidence type="ECO:0008006" key="4">
    <source>
        <dbReference type="Google" id="ProtNLM"/>
    </source>
</evidence>
<dbReference type="EMBL" id="CAUYUJ010022104">
    <property type="protein sequence ID" value="CAK0908944.1"/>
    <property type="molecule type" value="Genomic_DNA"/>
</dbReference>